<dbReference type="SMART" id="SM00318">
    <property type="entry name" value="SNc"/>
    <property type="match status" value="1"/>
</dbReference>
<dbReference type="EMBL" id="JAUZVT010000001">
    <property type="protein sequence ID" value="MDT3329788.1"/>
    <property type="molecule type" value="Genomic_DNA"/>
</dbReference>
<dbReference type="Proteomes" id="UP001262835">
    <property type="component" value="Unassembled WGS sequence"/>
</dbReference>
<evidence type="ECO:0000256" key="3">
    <source>
        <dbReference type="ARBA" id="ARBA00022801"/>
    </source>
</evidence>
<dbReference type="SUPFAM" id="SSF50199">
    <property type="entry name" value="Staphylococcal nuclease"/>
    <property type="match status" value="1"/>
</dbReference>
<dbReference type="InterPro" id="IPR035437">
    <property type="entry name" value="SNase_OB-fold_sf"/>
</dbReference>
<sequence>MTTPRRSTRAVVAGFVGALLLAGIWVAASALRGSTGEGMPAGADVITVQRVVDGDTLVTADGTRVRLIGIDAPEAHPEPECGADAATARLRDLAPEGARLRAVADREDLDRYDRELRYLWTADGTFVNEALVAEGHAATLRIAPNTRYAKRFAAAESAARAEGAGRWGTC</sequence>
<evidence type="ECO:0000313" key="6">
    <source>
        <dbReference type="Proteomes" id="UP001262835"/>
    </source>
</evidence>
<dbReference type="PANTHER" id="PTHR12302:SF3">
    <property type="entry name" value="SERINE_THREONINE-PROTEIN KINASE 31"/>
    <property type="match status" value="1"/>
</dbReference>
<gene>
    <name evidence="5" type="ORF">Q9S78_03810</name>
</gene>
<comment type="caution">
    <text evidence="5">The sequence shown here is derived from an EMBL/GenBank/DDBJ whole genome shotgun (WGS) entry which is preliminary data.</text>
</comment>
<name>A0ABU3GGG2_9MICO</name>
<feature type="domain" description="TNase-like" evidence="4">
    <location>
        <begin position="42"/>
        <end position="169"/>
    </location>
</feature>
<accession>A0ABU3GGG2</accession>
<dbReference type="RefSeq" id="WP_311868939.1">
    <property type="nucleotide sequence ID" value="NZ_JAUZVT010000001.1"/>
</dbReference>
<dbReference type="PANTHER" id="PTHR12302">
    <property type="entry name" value="EBNA2 BINDING PROTEIN P100"/>
    <property type="match status" value="1"/>
</dbReference>
<keyword evidence="1" id="KW-0540">Nuclease</keyword>
<protein>
    <submittedName>
        <fullName evidence="5">Thermonuclease family protein</fullName>
    </submittedName>
</protein>
<dbReference type="Gene3D" id="2.40.50.90">
    <property type="match status" value="1"/>
</dbReference>
<proteinExistence type="predicted"/>
<evidence type="ECO:0000313" key="5">
    <source>
        <dbReference type="EMBL" id="MDT3329788.1"/>
    </source>
</evidence>
<dbReference type="Pfam" id="PF00565">
    <property type="entry name" value="SNase"/>
    <property type="match status" value="1"/>
</dbReference>
<reference evidence="5 6" key="1">
    <citation type="submission" date="2023-08" db="EMBL/GenBank/DDBJ databases">
        <title>Microbacterium aquilitoris sp. nov. and Microbacterium gwkjibeachense sp. nov., isolated from beach.</title>
        <authorList>
            <person name="Lee S.D."/>
            <person name="Yang H."/>
            <person name="Kim I."/>
        </authorList>
    </citation>
    <scope>NUCLEOTIDE SEQUENCE [LARGE SCALE GENOMIC DNA]</scope>
    <source>
        <strain evidence="5 6">KSW-18</strain>
    </source>
</reference>
<organism evidence="5 6">
    <name type="scientific">Microbacterium aquilitoris</name>
    <dbReference type="NCBI Taxonomy" id="3067307"/>
    <lineage>
        <taxon>Bacteria</taxon>
        <taxon>Bacillati</taxon>
        <taxon>Actinomycetota</taxon>
        <taxon>Actinomycetes</taxon>
        <taxon>Micrococcales</taxon>
        <taxon>Microbacteriaceae</taxon>
        <taxon>Microbacterium</taxon>
    </lineage>
</organism>
<dbReference type="InterPro" id="IPR016071">
    <property type="entry name" value="Staphylococal_nuclease_OB-fold"/>
</dbReference>
<keyword evidence="2" id="KW-0255">Endonuclease</keyword>
<evidence type="ECO:0000256" key="2">
    <source>
        <dbReference type="ARBA" id="ARBA00022759"/>
    </source>
</evidence>
<keyword evidence="6" id="KW-1185">Reference proteome</keyword>
<keyword evidence="3" id="KW-0378">Hydrolase</keyword>
<evidence type="ECO:0000259" key="4">
    <source>
        <dbReference type="PROSITE" id="PS50830"/>
    </source>
</evidence>
<dbReference type="PROSITE" id="PS50830">
    <property type="entry name" value="TNASE_3"/>
    <property type="match status" value="1"/>
</dbReference>
<evidence type="ECO:0000256" key="1">
    <source>
        <dbReference type="ARBA" id="ARBA00022722"/>
    </source>
</evidence>